<evidence type="ECO:0000313" key="2">
    <source>
        <dbReference type="Proteomes" id="UP000193247"/>
    </source>
</evidence>
<name>A0A1X2LS94_9MYCO</name>
<protein>
    <submittedName>
        <fullName evidence="1">Uncharacterized protein</fullName>
    </submittedName>
</protein>
<dbReference type="EMBL" id="NCXP01000023">
    <property type="protein sequence ID" value="OSC39530.1"/>
    <property type="molecule type" value="Genomic_DNA"/>
</dbReference>
<sequence length="66" mass="7188">MVLAFAEGAAEIIGSVTALFDKRTRLGAAQHVREMSEASLDTPAIEFAIPKRHHVQVVGPLITYKK</sequence>
<organism evidence="1 2">
    <name type="scientific">Mycobacterium decipiens</name>
    <dbReference type="NCBI Taxonomy" id="1430326"/>
    <lineage>
        <taxon>Bacteria</taxon>
        <taxon>Bacillati</taxon>
        <taxon>Actinomycetota</taxon>
        <taxon>Actinomycetes</taxon>
        <taxon>Mycobacteriales</taxon>
        <taxon>Mycobacteriaceae</taxon>
        <taxon>Mycobacterium</taxon>
    </lineage>
</organism>
<comment type="caution">
    <text evidence="1">The sequence shown here is derived from an EMBL/GenBank/DDBJ whole genome shotgun (WGS) entry which is preliminary data.</text>
</comment>
<keyword evidence="2" id="KW-1185">Reference proteome</keyword>
<dbReference type="Proteomes" id="UP000193247">
    <property type="component" value="Unassembled WGS sequence"/>
</dbReference>
<dbReference type="RefSeq" id="WP_085326401.1">
    <property type="nucleotide sequence ID" value="NZ_NCXP01000023.1"/>
</dbReference>
<proteinExistence type="predicted"/>
<accession>A0A1X2LS94</accession>
<dbReference type="AlphaFoldDB" id="A0A1X2LS94"/>
<evidence type="ECO:0000313" key="1">
    <source>
        <dbReference type="EMBL" id="OSC39530.1"/>
    </source>
</evidence>
<reference evidence="1 2" key="1">
    <citation type="submission" date="2017-04" db="EMBL/GenBank/DDBJ databases">
        <title>The new phylogeny of genus Mycobacterium.</title>
        <authorList>
            <person name="Tortoli E."/>
            <person name="Trovato A."/>
            <person name="Cirillo D.M."/>
        </authorList>
    </citation>
    <scope>NUCLEOTIDE SEQUENCE [LARGE SCALE GENOMIC DNA]</scope>
    <source>
        <strain evidence="1 2">TBL 1200985</strain>
    </source>
</reference>
<gene>
    <name evidence="1" type="ORF">B8W66_16790</name>
</gene>